<dbReference type="OrthoDB" id="1875751at2759"/>
<dbReference type="Pfam" id="PF00611">
    <property type="entry name" value="FCH"/>
    <property type="match status" value="1"/>
</dbReference>
<proteinExistence type="predicted"/>
<dbReference type="GO" id="GO:0007010">
    <property type="term" value="P:cytoskeleton organization"/>
    <property type="evidence" value="ECO:0007669"/>
    <property type="project" value="TreeGrafter"/>
</dbReference>
<dbReference type="GO" id="GO:0005737">
    <property type="term" value="C:cytoplasm"/>
    <property type="evidence" value="ECO:0007669"/>
    <property type="project" value="TreeGrafter"/>
</dbReference>
<feature type="compositionally biased region" description="Polar residues" evidence="5">
    <location>
        <begin position="429"/>
        <end position="448"/>
    </location>
</feature>
<feature type="region of interest" description="Disordered" evidence="5">
    <location>
        <begin position="249"/>
        <end position="450"/>
    </location>
</feature>
<dbReference type="InterPro" id="IPR028565">
    <property type="entry name" value="MHD"/>
</dbReference>
<feature type="compositionally biased region" description="Polar residues" evidence="5">
    <location>
        <begin position="259"/>
        <end position="268"/>
    </location>
</feature>
<feature type="domain" description="MHD" evidence="6">
    <location>
        <begin position="611"/>
        <end position="906"/>
    </location>
</feature>
<dbReference type="PANTHER" id="PTHR23065">
    <property type="entry name" value="PROLINE-SERINE-THREONINE PHOSPHATASE INTERACTING PROTEIN 1"/>
    <property type="match status" value="1"/>
</dbReference>
<keyword evidence="3" id="KW-0597">Phosphoprotein</keyword>
<dbReference type="Gene3D" id="1.20.1270.60">
    <property type="entry name" value="Arfaptin homology (AH) domain/BAR domain"/>
    <property type="match status" value="1"/>
</dbReference>
<evidence type="ECO:0000256" key="5">
    <source>
        <dbReference type="SAM" id="MobiDB-lite"/>
    </source>
</evidence>
<evidence type="ECO:0000313" key="7">
    <source>
        <dbReference type="EMBL" id="OXG25195.1"/>
    </source>
</evidence>
<dbReference type="EMBL" id="AMKT01000028">
    <property type="protein sequence ID" value="OXG25195.1"/>
    <property type="molecule type" value="Genomic_DNA"/>
</dbReference>
<dbReference type="AlphaFoldDB" id="A0A854QLC4"/>
<evidence type="ECO:0000313" key="8">
    <source>
        <dbReference type="Proteomes" id="UP000199727"/>
    </source>
</evidence>
<evidence type="ECO:0000256" key="3">
    <source>
        <dbReference type="ARBA" id="ARBA00022553"/>
    </source>
</evidence>
<feature type="region of interest" description="Disordered" evidence="5">
    <location>
        <begin position="546"/>
        <end position="585"/>
    </location>
</feature>
<dbReference type="Pfam" id="PF10291">
    <property type="entry name" value="muHD"/>
    <property type="match status" value="1"/>
</dbReference>
<dbReference type="SUPFAM" id="SSF103657">
    <property type="entry name" value="BAR/IMD domain-like"/>
    <property type="match status" value="1"/>
</dbReference>
<gene>
    <name evidence="7" type="ORF">C361_02199</name>
</gene>
<dbReference type="SMART" id="SM00055">
    <property type="entry name" value="FCH"/>
    <property type="match status" value="1"/>
</dbReference>
<reference evidence="7 8" key="1">
    <citation type="submission" date="2017-06" db="EMBL/GenBank/DDBJ databases">
        <title>Global population genomics of the pathogenic fungus Cryptococcus neoformans var. grubii.</title>
        <authorList>
            <person name="Cuomo C."/>
            <person name="Litvintseva A."/>
            <person name="Chen Y."/>
            <person name="Young S."/>
            <person name="Zeng Q."/>
            <person name="Chapman S."/>
            <person name="Gujja S."/>
            <person name="Saif S."/>
            <person name="Birren B."/>
        </authorList>
    </citation>
    <scope>NUCLEOTIDE SEQUENCE [LARGE SCALE GENOMIC DNA]</scope>
    <source>
        <strain evidence="7 8">Tu259-1</strain>
    </source>
</reference>
<evidence type="ECO:0000256" key="2">
    <source>
        <dbReference type="ARBA" id="ARBA00022490"/>
    </source>
</evidence>
<keyword evidence="4" id="KW-0254">Endocytosis</keyword>
<dbReference type="InterPro" id="IPR018808">
    <property type="entry name" value="Muniscin_C"/>
</dbReference>
<feature type="compositionally biased region" description="Low complexity" evidence="5">
    <location>
        <begin position="393"/>
        <end position="414"/>
    </location>
</feature>
<comment type="caution">
    <text evidence="7">The sequence shown here is derived from an EMBL/GenBank/DDBJ whole genome shotgun (WGS) entry which is preliminary data.</text>
</comment>
<feature type="compositionally biased region" description="Polar residues" evidence="5">
    <location>
        <begin position="336"/>
        <end position="345"/>
    </location>
</feature>
<dbReference type="GO" id="GO:0005886">
    <property type="term" value="C:plasma membrane"/>
    <property type="evidence" value="ECO:0007669"/>
    <property type="project" value="TreeGrafter"/>
</dbReference>
<sequence>MSDTLPDDAWVNTFLPTPPRPLLAALQKRLHASTAHLNALADIYKQRAAIEAAYADGLHKLARTAEQGGLTGKAGNDWPRGSGEDRLWDSVLSELAEISASHSTLSAMLRTDFEQPIREIPTKVVAWRRIGDQDSNLDKTLRDYEKVSAKLEKASSKSSKSAKADALRSDIQNITQALSSLSPMVYTTYQRLDEERLRALKEIIVRWATVKGDMASRDGQRAEAIVSHLLQWETGDEVMNVGRKLGAIGGGRVPERSASVATSATTPQSHRRLSTAASHTAAHGDFSPRPPASRANGSSTNNVSQGTPSSSFTGGFKSMLARSKTVGGGRNRGESDATSTRSATRGDNFEAIGEEAPKMRESTTTAPPVDEEGFSVAPSDRHRNPWEDPNELVPTPAGQTAQAQAQLQAPVVPTKDAHAAFSQPFDASPSASDENLASPTSQQQQPFKNLSLAPVPIQESEEERRAALEKMQKTLQLPPSQPSRRSTIARGRRDVRNTMFAGSSTSTDEATAASNAVFGTGASVLAGGLTNGGLSRSAELEEKLVDSPTSTKSPIHTTGGAFPHDIPSPSPIARRTSLSSVTSNNPFDSPTIGIGGTMTPPPINGAAAADQPGLRANVNESVNVIFRNKQVQRIHITGEIHLTLRGDTPPSPSQPPLGPPIHIRLAAFEHLEKIAPNPAYLAQVPDKPGEYFLNPQALAAATARAPPPGSAGSAAAASGGGPLLFKYVVHVQPGKELATVPLILDPVFQCKSGETRMILHYSANPSSPLQLHGANGNGGATVVAAFAPGGPSVSNVQAKPAGGVWSPSTRRMTWKMDSLFGGGANSGNSGDGEKGKIIAKFTSEPGQEALVPQVVQMSWAVEGSLISGLGLEVVNGGGGGELEGEADRWVFEEIRKSTTTGKYLAEPVVSS</sequence>
<dbReference type="PANTHER" id="PTHR23065:SF7">
    <property type="entry name" value="NOSTRIN, ISOFORM H"/>
    <property type="match status" value="1"/>
</dbReference>
<evidence type="ECO:0000259" key="6">
    <source>
        <dbReference type="PROSITE" id="PS51072"/>
    </source>
</evidence>
<organism evidence="7 8">
    <name type="scientific">Cryptococcus neoformans Tu259-1</name>
    <dbReference type="NCBI Taxonomy" id="1230072"/>
    <lineage>
        <taxon>Eukaryota</taxon>
        <taxon>Fungi</taxon>
        <taxon>Dikarya</taxon>
        <taxon>Basidiomycota</taxon>
        <taxon>Agaricomycotina</taxon>
        <taxon>Tremellomycetes</taxon>
        <taxon>Tremellales</taxon>
        <taxon>Cryptococcaceae</taxon>
        <taxon>Cryptococcus</taxon>
        <taxon>Cryptococcus neoformans species complex</taxon>
    </lineage>
</organism>
<dbReference type="InterPro" id="IPR027267">
    <property type="entry name" value="AH/BAR_dom_sf"/>
</dbReference>
<dbReference type="Proteomes" id="UP000199727">
    <property type="component" value="Unassembled WGS sequence"/>
</dbReference>
<dbReference type="CDD" id="cd09257">
    <property type="entry name" value="AP_muniscins_like_MHD"/>
    <property type="match status" value="1"/>
</dbReference>
<evidence type="ECO:0000256" key="4">
    <source>
        <dbReference type="ARBA" id="ARBA00022583"/>
    </source>
</evidence>
<feature type="compositionally biased region" description="Polar residues" evidence="5">
    <location>
        <begin position="547"/>
        <end position="556"/>
    </location>
</feature>
<name>A0A854QLC4_CRYNE</name>
<comment type="subcellular location">
    <subcellularLocation>
        <location evidence="1">Cytoplasm</location>
    </subcellularLocation>
</comment>
<feature type="compositionally biased region" description="Polar residues" evidence="5">
    <location>
        <begin position="576"/>
        <end position="585"/>
    </location>
</feature>
<accession>A0A854QLC4</accession>
<keyword evidence="2" id="KW-0963">Cytoplasm</keyword>
<protein>
    <recommendedName>
        <fullName evidence="6">MHD domain-containing protein</fullName>
    </recommendedName>
</protein>
<feature type="compositionally biased region" description="Polar residues" evidence="5">
    <location>
        <begin position="295"/>
        <end position="313"/>
    </location>
</feature>
<dbReference type="GO" id="GO:0006897">
    <property type="term" value="P:endocytosis"/>
    <property type="evidence" value="ECO:0007669"/>
    <property type="project" value="UniProtKB-KW"/>
</dbReference>
<dbReference type="PROSITE" id="PS51072">
    <property type="entry name" value="MHD"/>
    <property type="match status" value="1"/>
</dbReference>
<dbReference type="GO" id="GO:0043226">
    <property type="term" value="C:organelle"/>
    <property type="evidence" value="ECO:0007669"/>
    <property type="project" value="UniProtKB-ARBA"/>
</dbReference>
<dbReference type="InterPro" id="IPR001060">
    <property type="entry name" value="FCH_dom"/>
</dbReference>
<dbReference type="GO" id="GO:0032153">
    <property type="term" value="C:cell division site"/>
    <property type="evidence" value="ECO:0007669"/>
    <property type="project" value="TreeGrafter"/>
</dbReference>
<evidence type="ECO:0000256" key="1">
    <source>
        <dbReference type="ARBA" id="ARBA00004496"/>
    </source>
</evidence>